<evidence type="ECO:0000256" key="1">
    <source>
        <dbReference type="SAM" id="MobiDB-lite"/>
    </source>
</evidence>
<evidence type="ECO:0000313" key="3">
    <source>
        <dbReference type="Proteomes" id="UP000626109"/>
    </source>
</evidence>
<dbReference type="Proteomes" id="UP000626109">
    <property type="component" value="Unassembled WGS sequence"/>
</dbReference>
<proteinExistence type="predicted"/>
<name>A0A813JA71_POLGL</name>
<accession>A0A813JA71</accession>
<evidence type="ECO:0000313" key="2">
    <source>
        <dbReference type="EMBL" id="CAE8674435.1"/>
    </source>
</evidence>
<dbReference type="EMBL" id="CAJNNW010024828">
    <property type="protein sequence ID" value="CAE8674435.1"/>
    <property type="molecule type" value="Genomic_DNA"/>
</dbReference>
<feature type="region of interest" description="Disordered" evidence="1">
    <location>
        <begin position="102"/>
        <end position="121"/>
    </location>
</feature>
<dbReference type="AlphaFoldDB" id="A0A813JA71"/>
<gene>
    <name evidence="2" type="ORF">PGLA2088_LOCUS18947</name>
</gene>
<organism evidence="2 3">
    <name type="scientific">Polarella glacialis</name>
    <name type="common">Dinoflagellate</name>
    <dbReference type="NCBI Taxonomy" id="89957"/>
    <lineage>
        <taxon>Eukaryota</taxon>
        <taxon>Sar</taxon>
        <taxon>Alveolata</taxon>
        <taxon>Dinophyceae</taxon>
        <taxon>Suessiales</taxon>
        <taxon>Suessiaceae</taxon>
        <taxon>Polarella</taxon>
    </lineage>
</organism>
<sequence length="355" mass="36124">MAGAYLAGAPSPAMPMAPRRGVTLSLGEDVIESSAGPGENRVFFSGLATPVNLARPDMSMSMEMGTASFHGSGATSAVAAARLSSAHRQTQAHGMVAMSPSSAAMRPHTSGGFVPQSPARSLRQPGMFQSSSNGRGNVTSPWGPEIAGALSAPVLTRPRTSPAPMTPTQRGFQVAALGGDGLQFGALSEAHYLATPTNSQRHQMMPRSIRSTRSMVLASRSSEVGCGSPGSNDGVPAAAVFAAAPPEFPASAHAAADLHRASAAVPSVPSTPTARRAPVALSSEVAQMAPCWQSGPLATPTNCDRRDTQMSLQMGMPAFRGSASTPTAVIIHKMAPGSTLASGAPVSRQTPSGSM</sequence>
<reference evidence="2" key="1">
    <citation type="submission" date="2021-02" db="EMBL/GenBank/DDBJ databases">
        <authorList>
            <person name="Dougan E. K."/>
            <person name="Rhodes N."/>
            <person name="Thang M."/>
            <person name="Chan C."/>
        </authorList>
    </citation>
    <scope>NUCLEOTIDE SEQUENCE</scope>
</reference>
<comment type="caution">
    <text evidence="2">The sequence shown here is derived from an EMBL/GenBank/DDBJ whole genome shotgun (WGS) entry which is preliminary data.</text>
</comment>
<protein>
    <submittedName>
        <fullName evidence="2">Uncharacterized protein</fullName>
    </submittedName>
</protein>